<evidence type="ECO:0000313" key="1">
    <source>
        <dbReference type="EMBL" id="KIY45135.1"/>
    </source>
</evidence>
<dbReference type="EMBL" id="KN882061">
    <property type="protein sequence ID" value="KIY45135.1"/>
    <property type="molecule type" value="Genomic_DNA"/>
</dbReference>
<dbReference type="InterPro" id="IPR002698">
    <property type="entry name" value="FTHF_cligase"/>
</dbReference>
<dbReference type="GO" id="GO:0005737">
    <property type="term" value="C:cytoplasm"/>
    <property type="evidence" value="ECO:0007669"/>
    <property type="project" value="TreeGrafter"/>
</dbReference>
<dbReference type="OrthoDB" id="433414at2759"/>
<dbReference type="Proteomes" id="UP000054144">
    <property type="component" value="Unassembled WGS sequence"/>
</dbReference>
<dbReference type="PANTHER" id="PTHR13017:SF0">
    <property type="entry name" value="METHENYLTETRAHYDROFOLATE SYNTHASE DOMAIN-CONTAINING PROTEIN"/>
    <property type="match status" value="1"/>
</dbReference>
<gene>
    <name evidence="1" type="ORF">FISHEDRAFT_76815</name>
</gene>
<reference evidence="1 2" key="1">
    <citation type="journal article" date="2015" name="Fungal Genet. Biol.">
        <title>Evolution of novel wood decay mechanisms in Agaricales revealed by the genome sequences of Fistulina hepatica and Cylindrobasidium torrendii.</title>
        <authorList>
            <person name="Floudas D."/>
            <person name="Held B.W."/>
            <person name="Riley R."/>
            <person name="Nagy L.G."/>
            <person name="Koehler G."/>
            <person name="Ransdell A.S."/>
            <person name="Younus H."/>
            <person name="Chow J."/>
            <person name="Chiniquy J."/>
            <person name="Lipzen A."/>
            <person name="Tritt A."/>
            <person name="Sun H."/>
            <person name="Haridas S."/>
            <person name="LaButti K."/>
            <person name="Ohm R.A."/>
            <person name="Kues U."/>
            <person name="Blanchette R.A."/>
            <person name="Grigoriev I.V."/>
            <person name="Minto R.E."/>
            <person name="Hibbett D.S."/>
        </authorList>
    </citation>
    <scope>NUCLEOTIDE SEQUENCE [LARGE SCALE GENOMIC DNA]</scope>
    <source>
        <strain evidence="1 2">ATCC 64428</strain>
    </source>
</reference>
<proteinExistence type="predicted"/>
<dbReference type="PANTHER" id="PTHR13017">
    <property type="entry name" value="5-FORMYLTETRAHYDROFOLATE CYCLO-LIGASE-RELATED"/>
    <property type="match status" value="1"/>
</dbReference>
<organism evidence="1 2">
    <name type="scientific">Fistulina hepatica ATCC 64428</name>
    <dbReference type="NCBI Taxonomy" id="1128425"/>
    <lineage>
        <taxon>Eukaryota</taxon>
        <taxon>Fungi</taxon>
        <taxon>Dikarya</taxon>
        <taxon>Basidiomycota</taxon>
        <taxon>Agaricomycotina</taxon>
        <taxon>Agaricomycetes</taxon>
        <taxon>Agaricomycetidae</taxon>
        <taxon>Agaricales</taxon>
        <taxon>Fistulinaceae</taxon>
        <taxon>Fistulina</taxon>
    </lineage>
</organism>
<accession>A0A0D7A319</accession>
<dbReference type="AlphaFoldDB" id="A0A0D7A319"/>
<name>A0A0D7A319_9AGAR</name>
<sequence length="262" mass="29499">MLSANTRDKVWVELLKVARPDSRFHFDFSHFIADFNGSDAATRLLVAHSAFRDASVVFITPDNCLEDLRYEALRTGKTELTTTYGIRRRFWMLDSQLIKPGDYRYAATLDGMERVGQPLTLADIRARYAGESSSGIQMMVTGTGAINHRGIRFGKAMDTSTSSGRCSSPLALSTKTQSPARPFTVRCWRTFLSRRAWTLTLRQAALMAHELAKEAPQIFPPHKTLNGWQRCAATIRSSGTVAWCMPATRPPARWKWQKPRPS</sequence>
<protein>
    <submittedName>
        <fullName evidence="1">Uncharacterized protein</fullName>
    </submittedName>
</protein>
<keyword evidence="2" id="KW-1185">Reference proteome</keyword>
<evidence type="ECO:0000313" key="2">
    <source>
        <dbReference type="Proteomes" id="UP000054144"/>
    </source>
</evidence>